<evidence type="ECO:0000313" key="2">
    <source>
        <dbReference type="Proteomes" id="UP000198287"/>
    </source>
</evidence>
<gene>
    <name evidence="1" type="ORF">Fcan01_13133</name>
</gene>
<sequence length="209" mass="24068">MSTSKSVAYDKNKFGSLGRARMCSSQVQSPSEKLKIIIDKKKLGKFFYFSKDENIENAATNVCENSTKVMSNSSPEDKGKKQKVVKLCCDCKAPNGLRPCTLPASGSSFIVETTTCFFDKLPPLKFGNYVQCLICGRRFEDEDYKHHDVLCKKKFNLYPDSETVEQRKFIKKSNRPRKYKPPFFMKTLRYDLEVDDCPRDQDLCGFFDY</sequence>
<comment type="caution">
    <text evidence="1">The sequence shown here is derived from an EMBL/GenBank/DDBJ whole genome shotgun (WGS) entry which is preliminary data.</text>
</comment>
<proteinExistence type="predicted"/>
<evidence type="ECO:0000313" key="1">
    <source>
        <dbReference type="EMBL" id="OXA52314.1"/>
    </source>
</evidence>
<organism evidence="1 2">
    <name type="scientific">Folsomia candida</name>
    <name type="common">Springtail</name>
    <dbReference type="NCBI Taxonomy" id="158441"/>
    <lineage>
        <taxon>Eukaryota</taxon>
        <taxon>Metazoa</taxon>
        <taxon>Ecdysozoa</taxon>
        <taxon>Arthropoda</taxon>
        <taxon>Hexapoda</taxon>
        <taxon>Collembola</taxon>
        <taxon>Entomobryomorpha</taxon>
        <taxon>Isotomoidea</taxon>
        <taxon>Isotomidae</taxon>
        <taxon>Proisotominae</taxon>
        <taxon>Folsomia</taxon>
    </lineage>
</organism>
<dbReference type="Proteomes" id="UP000198287">
    <property type="component" value="Unassembled WGS sequence"/>
</dbReference>
<accession>A0A226E5H7</accession>
<keyword evidence="2" id="KW-1185">Reference proteome</keyword>
<dbReference type="AlphaFoldDB" id="A0A226E5H7"/>
<protein>
    <submittedName>
        <fullName evidence="1">Uncharacterized protein</fullName>
    </submittedName>
</protein>
<reference evidence="1 2" key="1">
    <citation type="submission" date="2015-12" db="EMBL/GenBank/DDBJ databases">
        <title>The genome of Folsomia candida.</title>
        <authorList>
            <person name="Faddeeva A."/>
            <person name="Derks M.F."/>
            <person name="Anvar Y."/>
            <person name="Smit S."/>
            <person name="Van Straalen N."/>
            <person name="Roelofs D."/>
        </authorList>
    </citation>
    <scope>NUCLEOTIDE SEQUENCE [LARGE SCALE GENOMIC DNA]</scope>
    <source>
        <strain evidence="1 2">VU population</strain>
        <tissue evidence="1">Whole body</tissue>
    </source>
</reference>
<name>A0A226E5H7_FOLCA</name>
<dbReference type="EMBL" id="LNIX01000007">
    <property type="protein sequence ID" value="OXA52314.1"/>
    <property type="molecule type" value="Genomic_DNA"/>
</dbReference>